<reference evidence="3 4" key="1">
    <citation type="submission" date="2019-10" db="EMBL/GenBank/DDBJ databases">
        <authorList>
            <person name="Palmer J.M."/>
        </authorList>
    </citation>
    <scope>NUCLEOTIDE SEQUENCE [LARGE SCALE GENOMIC DNA]</scope>
    <source>
        <strain evidence="3 4">TWF506</strain>
    </source>
</reference>
<feature type="signal peptide" evidence="2">
    <location>
        <begin position="1"/>
        <end position="18"/>
    </location>
</feature>
<dbReference type="AlphaFoldDB" id="A0AAN8MXU9"/>
<dbReference type="SUPFAM" id="SSF50630">
    <property type="entry name" value="Acid proteases"/>
    <property type="match status" value="1"/>
</dbReference>
<evidence type="ECO:0008006" key="5">
    <source>
        <dbReference type="Google" id="ProtNLM"/>
    </source>
</evidence>
<protein>
    <recommendedName>
        <fullName evidence="5">Peptidase A1 domain-containing protein</fullName>
    </recommendedName>
</protein>
<proteinExistence type="predicted"/>
<name>A0AAN8MXU9_9PEZI</name>
<feature type="compositionally biased region" description="Basic and acidic residues" evidence="1">
    <location>
        <begin position="551"/>
        <end position="561"/>
    </location>
</feature>
<organism evidence="3 4">
    <name type="scientific">Arthrobotrys conoides</name>
    <dbReference type="NCBI Taxonomy" id="74498"/>
    <lineage>
        <taxon>Eukaryota</taxon>
        <taxon>Fungi</taxon>
        <taxon>Dikarya</taxon>
        <taxon>Ascomycota</taxon>
        <taxon>Pezizomycotina</taxon>
        <taxon>Orbiliomycetes</taxon>
        <taxon>Orbiliales</taxon>
        <taxon>Orbiliaceae</taxon>
        <taxon>Arthrobotrys</taxon>
    </lineage>
</organism>
<evidence type="ECO:0000256" key="1">
    <source>
        <dbReference type="SAM" id="MobiDB-lite"/>
    </source>
</evidence>
<accession>A0AAN8MXU9</accession>
<dbReference type="InterPro" id="IPR021109">
    <property type="entry name" value="Peptidase_aspartic_dom_sf"/>
</dbReference>
<feature type="region of interest" description="Disordered" evidence="1">
    <location>
        <begin position="538"/>
        <end position="561"/>
    </location>
</feature>
<gene>
    <name evidence="3" type="ORF">TWF506_003608</name>
</gene>
<keyword evidence="2" id="KW-0732">Signal</keyword>
<evidence type="ECO:0000313" key="3">
    <source>
        <dbReference type="EMBL" id="KAK6500847.1"/>
    </source>
</evidence>
<feature type="chain" id="PRO_5042861667" description="Peptidase A1 domain-containing protein" evidence="2">
    <location>
        <begin position="19"/>
        <end position="561"/>
    </location>
</feature>
<keyword evidence="4" id="KW-1185">Reference proteome</keyword>
<evidence type="ECO:0000313" key="4">
    <source>
        <dbReference type="Proteomes" id="UP001307849"/>
    </source>
</evidence>
<dbReference type="Proteomes" id="UP001307849">
    <property type="component" value="Unassembled WGS sequence"/>
</dbReference>
<dbReference type="EMBL" id="JAVHJM010000012">
    <property type="protein sequence ID" value="KAK6500847.1"/>
    <property type="molecule type" value="Genomic_DNA"/>
</dbReference>
<sequence>MLILHILLLYHLIVPTLAIGHIKTSSPTSHPVHDQSISLRNHSLRNHTPSRATRPHKKVFRRADEKETRFGANLENPRAAVPGKLKVNSDGFGFFAQIDLGLSKPINLLLDTFSSFSIVIDRKEGAKNGGILKELKVKTGLTTSNNSAQHNLYSDGAWVLGQTTWYGEIRSPASAKVDPAASFYGYLGLPLRTSGFKRKGKDGVLGLAREQTTYSVNLTGPVPYELLDSRLPWGLETPPINGKYSYFTTYLNWREPEKQYLGLGYMNEEELGNSIGTAKAVGADGDRGDIKDWRIILSDPSHGPIIWEKSKNMTYAERLRPSKDLDSQIVYFLDTKSEFTFLRADYAQLINQAMRGYCNPVSKLEYLPSFITNDYPGSNVKFGGDVCLIPCRRARNNEGKSKYFQKHPIAIDLPFGEGYIRIGEDVSLAAYRQEEFIWPGDDCASAGDSSCVDICLSSIQPSAKNGPNYSELQINGTELFPDEPWKGTSGHDNVYGRTIWSNVFAKWDVENNTVSLWDYKGVFRDPVFNVEGVAQTRLSRIDSGEPEPEPEVEKEKEKEEG</sequence>
<evidence type="ECO:0000256" key="2">
    <source>
        <dbReference type="SAM" id="SignalP"/>
    </source>
</evidence>
<comment type="caution">
    <text evidence="3">The sequence shown here is derived from an EMBL/GenBank/DDBJ whole genome shotgun (WGS) entry which is preliminary data.</text>
</comment>
<dbReference type="Gene3D" id="2.40.70.10">
    <property type="entry name" value="Acid Proteases"/>
    <property type="match status" value="1"/>
</dbReference>